<dbReference type="EMBL" id="JBHLVZ010000002">
    <property type="protein sequence ID" value="MFC0384317.1"/>
    <property type="molecule type" value="Genomic_DNA"/>
</dbReference>
<protein>
    <submittedName>
        <fullName evidence="1">LamG-like jellyroll fold domain-containing protein</fullName>
    </submittedName>
</protein>
<dbReference type="SUPFAM" id="SSF49899">
    <property type="entry name" value="Concanavalin A-like lectins/glucanases"/>
    <property type="match status" value="1"/>
</dbReference>
<gene>
    <name evidence="1" type="ORF">ACFFIC_01985</name>
</gene>
<keyword evidence="2" id="KW-1185">Reference proteome</keyword>
<dbReference type="Gene3D" id="2.60.120.200">
    <property type="match status" value="1"/>
</dbReference>
<dbReference type="Pfam" id="PF13385">
    <property type="entry name" value="Laminin_G_3"/>
    <property type="match status" value="1"/>
</dbReference>
<evidence type="ECO:0000313" key="2">
    <source>
        <dbReference type="Proteomes" id="UP001589789"/>
    </source>
</evidence>
<name>A0ABV6IL86_9PROT</name>
<proteinExistence type="predicted"/>
<dbReference type="Proteomes" id="UP001589789">
    <property type="component" value="Unassembled WGS sequence"/>
</dbReference>
<evidence type="ECO:0000313" key="1">
    <source>
        <dbReference type="EMBL" id="MFC0384317.1"/>
    </source>
</evidence>
<accession>A0ABV6IL86</accession>
<comment type="caution">
    <text evidence="1">The sequence shown here is derived from an EMBL/GenBank/DDBJ whole genome shotgun (WGS) entry which is preliminary data.</text>
</comment>
<dbReference type="RefSeq" id="WP_377048361.1">
    <property type="nucleotide sequence ID" value="NZ_JBHLVZ010000002.1"/>
</dbReference>
<sequence length="243" mass="25890">MPIYGAHRYGFTHARERAPEGPVEIIPGGASVLFWPGAGGGVLGRASRVFTTAVPPMVRPGLCGLCWDFAGNTYGTGNHRIGAQLNRSAQAESSWEALVRWRNVSVNNVLAVMSNGTDGTSSTKDHTLGGTTTNAPYYSVWDGSSRQAQGPDNMFADGDIVHLVGVSRFTAVTLYVNGIETAKTGSANPGEFYNPHYAVIGGANAVNFQGEVYYVAWYDRQLSPAEIGARCADPFGLLVRSGR</sequence>
<dbReference type="InterPro" id="IPR013320">
    <property type="entry name" value="ConA-like_dom_sf"/>
</dbReference>
<reference evidence="1 2" key="1">
    <citation type="submission" date="2024-09" db="EMBL/GenBank/DDBJ databases">
        <authorList>
            <person name="Sun Q."/>
            <person name="Mori K."/>
        </authorList>
    </citation>
    <scope>NUCLEOTIDE SEQUENCE [LARGE SCALE GENOMIC DNA]</scope>
    <source>
        <strain evidence="1 2">CCM 7468</strain>
    </source>
</reference>
<organism evidence="1 2">
    <name type="scientific">Muricoccus vinaceus</name>
    <dbReference type="NCBI Taxonomy" id="424704"/>
    <lineage>
        <taxon>Bacteria</taxon>
        <taxon>Pseudomonadati</taxon>
        <taxon>Pseudomonadota</taxon>
        <taxon>Alphaproteobacteria</taxon>
        <taxon>Acetobacterales</taxon>
        <taxon>Roseomonadaceae</taxon>
        <taxon>Muricoccus</taxon>
    </lineage>
</organism>